<comment type="caution">
    <text evidence="8">The sequence shown here is derived from an EMBL/GenBank/DDBJ whole genome shotgun (WGS) entry which is preliminary data.</text>
</comment>
<evidence type="ECO:0000313" key="9">
    <source>
        <dbReference type="Proteomes" id="UP000254939"/>
    </source>
</evidence>
<comment type="subcellular location">
    <subcellularLocation>
        <location evidence="1">Membrane</location>
        <topology evidence="1">Multi-pass membrane protein</topology>
    </subcellularLocation>
</comment>
<feature type="transmembrane region" description="Helical" evidence="6">
    <location>
        <begin position="21"/>
        <end position="42"/>
    </location>
</feature>
<dbReference type="GO" id="GO:0016020">
    <property type="term" value="C:membrane"/>
    <property type="evidence" value="ECO:0007669"/>
    <property type="project" value="UniProtKB-SubCell"/>
</dbReference>
<gene>
    <name evidence="8" type="ORF">B5K06_22110</name>
</gene>
<dbReference type="OrthoDB" id="264250at2"/>
<dbReference type="PANTHER" id="PTHR37422">
    <property type="entry name" value="TEICHURONIC ACID BIOSYNTHESIS PROTEIN TUAE"/>
    <property type="match status" value="1"/>
</dbReference>
<sequence>MAVKAFIICAFLPWLWQIGSVWISPYRVVLILAAVPCIFMWLSGRAGTIRAADISICFYCLWCFISLSVVHGVDAALQPAGTMTVETAGAYFLGRCFIRTPEQFHAMSRLLFWIIVMIFPLAIIESVSNTNISLDVFSTLFPTHVVAENIPRWGLRRVQSVFEHPILFGVTCGAILALVHLVVCEKASPVQRWGATGVVLVTAALSLSSGPITALVVQILILFWDRVFKAYPKRWRVLWILLLAMYGMISLVSNQSVPEFLMTHFTFDAASANYRTLIWHFGSGSALNHPLFGVGFNRWDRPEWMPNSIDMFWLYHAVLFGIPAGLLMILAFLMMVIPVAFKRGLEPRLVQYRTAYLAVMSGYFLVGWTVHFWNATYVLFLFFLGSGSWLLDTGNQHRKTSRDGPGAIPNRRPSGRLSSRPYATESGGLL</sequence>
<evidence type="ECO:0000256" key="6">
    <source>
        <dbReference type="SAM" id="Phobius"/>
    </source>
</evidence>
<accession>A0A370KL89</accession>
<feature type="transmembrane region" description="Helical" evidence="6">
    <location>
        <begin position="54"/>
        <end position="73"/>
    </location>
</feature>
<proteinExistence type="predicted"/>
<dbReference type="AlphaFoldDB" id="A0A370KL89"/>
<feature type="domain" description="O-antigen ligase-related" evidence="7">
    <location>
        <begin position="198"/>
        <end position="308"/>
    </location>
</feature>
<name>A0A370KL89_9HYPH</name>
<keyword evidence="4 6" id="KW-0472">Membrane</keyword>
<protein>
    <submittedName>
        <fullName evidence="8">O-antigen polymerase</fullName>
    </submittedName>
</protein>
<dbReference type="InterPro" id="IPR051533">
    <property type="entry name" value="WaaL-like"/>
</dbReference>
<feature type="transmembrane region" description="Helical" evidence="6">
    <location>
        <begin position="313"/>
        <end position="337"/>
    </location>
</feature>
<reference evidence="8 9" key="1">
    <citation type="submission" date="2017-03" db="EMBL/GenBank/DDBJ databases">
        <title>Genome analysis of Rhizobial strains effectives or ineffectives for nitrogen fixation isolated from bean seeds.</title>
        <authorList>
            <person name="Peralta H."/>
            <person name="Aguilar-Vera A."/>
            <person name="Mora Y."/>
            <person name="Vargas-Lagunas C."/>
            <person name="Girard L."/>
            <person name="Mora J."/>
        </authorList>
    </citation>
    <scope>NUCLEOTIDE SEQUENCE [LARGE SCALE GENOMIC DNA]</scope>
    <source>
        <strain evidence="8 9">CCGM3</strain>
    </source>
</reference>
<dbReference type="InterPro" id="IPR007016">
    <property type="entry name" value="O-antigen_ligase-rel_domated"/>
</dbReference>
<evidence type="ECO:0000256" key="2">
    <source>
        <dbReference type="ARBA" id="ARBA00022692"/>
    </source>
</evidence>
<evidence type="ECO:0000256" key="5">
    <source>
        <dbReference type="SAM" id="MobiDB-lite"/>
    </source>
</evidence>
<feature type="transmembrane region" description="Helical" evidence="6">
    <location>
        <begin position="235"/>
        <end position="253"/>
    </location>
</feature>
<dbReference type="EMBL" id="NAAC01000027">
    <property type="protein sequence ID" value="RDJ06941.1"/>
    <property type="molecule type" value="Genomic_DNA"/>
</dbReference>
<evidence type="ECO:0000259" key="7">
    <source>
        <dbReference type="Pfam" id="PF04932"/>
    </source>
</evidence>
<feature type="transmembrane region" description="Helical" evidence="6">
    <location>
        <begin position="195"/>
        <end position="223"/>
    </location>
</feature>
<feature type="region of interest" description="Disordered" evidence="5">
    <location>
        <begin position="396"/>
        <end position="430"/>
    </location>
</feature>
<feature type="transmembrane region" description="Helical" evidence="6">
    <location>
        <begin position="372"/>
        <end position="391"/>
    </location>
</feature>
<dbReference type="PANTHER" id="PTHR37422:SF13">
    <property type="entry name" value="LIPOPOLYSACCHARIDE BIOSYNTHESIS PROTEIN PA4999-RELATED"/>
    <property type="match status" value="1"/>
</dbReference>
<feature type="transmembrane region" description="Helical" evidence="6">
    <location>
        <begin position="110"/>
        <end position="128"/>
    </location>
</feature>
<dbReference type="Proteomes" id="UP000254939">
    <property type="component" value="Unassembled WGS sequence"/>
</dbReference>
<evidence type="ECO:0000256" key="1">
    <source>
        <dbReference type="ARBA" id="ARBA00004141"/>
    </source>
</evidence>
<organism evidence="8 9">
    <name type="scientific">Rhizobium grahamii</name>
    <dbReference type="NCBI Taxonomy" id="1120045"/>
    <lineage>
        <taxon>Bacteria</taxon>
        <taxon>Pseudomonadati</taxon>
        <taxon>Pseudomonadota</taxon>
        <taxon>Alphaproteobacteria</taxon>
        <taxon>Hyphomicrobiales</taxon>
        <taxon>Rhizobiaceae</taxon>
        <taxon>Rhizobium/Agrobacterium group</taxon>
        <taxon>Rhizobium</taxon>
    </lineage>
</organism>
<dbReference type="Pfam" id="PF04932">
    <property type="entry name" value="Wzy_C"/>
    <property type="match status" value="1"/>
</dbReference>
<evidence type="ECO:0000313" key="8">
    <source>
        <dbReference type="EMBL" id="RDJ06941.1"/>
    </source>
</evidence>
<keyword evidence="2 6" id="KW-0812">Transmembrane</keyword>
<evidence type="ECO:0000256" key="4">
    <source>
        <dbReference type="ARBA" id="ARBA00023136"/>
    </source>
</evidence>
<evidence type="ECO:0000256" key="3">
    <source>
        <dbReference type="ARBA" id="ARBA00022989"/>
    </source>
</evidence>
<keyword evidence="3 6" id="KW-1133">Transmembrane helix</keyword>
<feature type="transmembrane region" description="Helical" evidence="6">
    <location>
        <begin position="166"/>
        <end position="183"/>
    </location>
</feature>